<evidence type="ECO:0000313" key="13">
    <source>
        <dbReference type="Proteomes" id="UP000050269"/>
    </source>
</evidence>
<evidence type="ECO:0000313" key="9">
    <source>
        <dbReference type="EMBL" id="KOY79158.1"/>
    </source>
</evidence>
<comment type="caution">
    <text evidence="9">The sequence shown here is derived from an EMBL/GenBank/DDBJ whole genome shotgun (WGS) entry which is preliminary data.</text>
</comment>
<evidence type="ECO:0000313" key="12">
    <source>
        <dbReference type="Proteomes" id="UP000037778"/>
    </source>
</evidence>
<evidence type="ECO:0000313" key="11">
    <source>
        <dbReference type="Proteomes" id="UP000037749"/>
    </source>
</evidence>
<proteinExistence type="inferred from homology"/>
<feature type="domain" description="Ribosome recycling factor" evidence="6">
    <location>
        <begin position="22"/>
        <end position="185"/>
    </location>
</feature>
<dbReference type="Proteomes" id="UP000186588">
    <property type="component" value="Unassembled WGS sequence"/>
</dbReference>
<evidence type="ECO:0000313" key="7">
    <source>
        <dbReference type="EMBL" id="GAT90014.1"/>
    </source>
</evidence>
<dbReference type="NCBIfam" id="TIGR00496">
    <property type="entry name" value="frr"/>
    <property type="match status" value="1"/>
</dbReference>
<reference evidence="7 14" key="2">
    <citation type="journal article" date="2016" name="Syst. Appl. Microbiol.">
        <title>Genomic characterization of a fructophilic bee symbiont Lactobacillus kunkeei reveals its niche-specific adaptation.</title>
        <authorList>
            <person name="Maeno S."/>
            <person name="Tanizawa Y."/>
            <person name="Kanesaki Y."/>
            <person name="Kubota E."/>
            <person name="Kumar H."/>
            <person name="Dicks L."/>
            <person name="Salminen S."/>
            <person name="Nakagawa J."/>
            <person name="Arita M."/>
            <person name="Endo A."/>
        </authorList>
    </citation>
    <scope>NUCLEOTIDE SEQUENCE [LARGE SCALE GENOMIC DNA]</scope>
    <source>
        <strain evidence="7 14">FF30-6</strain>
    </source>
</reference>
<dbReference type="GO" id="GO:0043023">
    <property type="term" value="F:ribosomal large subunit binding"/>
    <property type="evidence" value="ECO:0007669"/>
    <property type="project" value="TreeGrafter"/>
</dbReference>
<dbReference type="EMBL" id="JXCZ01000019">
    <property type="protein sequence ID" value="KOY79158.1"/>
    <property type="molecule type" value="Genomic_DNA"/>
</dbReference>
<evidence type="ECO:0000313" key="10">
    <source>
        <dbReference type="EMBL" id="KPN82193.1"/>
    </source>
</evidence>
<dbReference type="PATRIC" id="fig|148814.13.peg.837"/>
<gene>
    <name evidence="5 9" type="primary">frr</name>
    <name evidence="7" type="ORF">FF306_00105</name>
    <name evidence="8" type="ORF">RZ71_07870</name>
    <name evidence="9" type="ORF">RZ72_13160</name>
    <name evidence="10" type="ORF">RZ78_13050</name>
</gene>
<evidence type="ECO:0000313" key="14">
    <source>
        <dbReference type="Proteomes" id="UP000186588"/>
    </source>
</evidence>
<dbReference type="AlphaFoldDB" id="A0A0C2VY50"/>
<dbReference type="Proteomes" id="UP000037749">
    <property type="component" value="Unassembled WGS sequence"/>
</dbReference>
<dbReference type="Gene3D" id="3.30.1360.40">
    <property type="match status" value="1"/>
</dbReference>
<dbReference type="PANTHER" id="PTHR20982:SF3">
    <property type="entry name" value="MITOCHONDRIAL RIBOSOME RECYCLING FACTOR PSEUDO 1"/>
    <property type="match status" value="1"/>
</dbReference>
<dbReference type="GO" id="GO:0005737">
    <property type="term" value="C:cytoplasm"/>
    <property type="evidence" value="ECO:0007669"/>
    <property type="project" value="UniProtKB-SubCell"/>
</dbReference>
<dbReference type="InterPro" id="IPR036191">
    <property type="entry name" value="RRF_sf"/>
</dbReference>
<evidence type="ECO:0000256" key="2">
    <source>
        <dbReference type="ARBA" id="ARBA00005912"/>
    </source>
</evidence>
<dbReference type="RefSeq" id="WP_041152360.1">
    <property type="nucleotide sequence ID" value="NZ_BAABVW010000105.1"/>
</dbReference>
<dbReference type="Proteomes" id="UP000037778">
    <property type="component" value="Unassembled WGS sequence"/>
</dbReference>
<evidence type="ECO:0000256" key="5">
    <source>
        <dbReference type="HAMAP-Rule" id="MF_00040"/>
    </source>
</evidence>
<dbReference type="SUPFAM" id="SSF55194">
    <property type="entry name" value="Ribosome recycling factor, RRF"/>
    <property type="match status" value="1"/>
</dbReference>
<dbReference type="EMBL" id="JXDF01000017">
    <property type="protein sequence ID" value="KPN82193.1"/>
    <property type="molecule type" value="Genomic_DNA"/>
</dbReference>
<protein>
    <recommendedName>
        <fullName evidence="5">Ribosome-recycling factor</fullName>
        <shortName evidence="5">RRF</shortName>
    </recommendedName>
    <alternativeName>
        <fullName evidence="5">Ribosome-releasing factor</fullName>
    </alternativeName>
</protein>
<evidence type="ECO:0000256" key="3">
    <source>
        <dbReference type="ARBA" id="ARBA00022490"/>
    </source>
</evidence>
<keyword evidence="3 5" id="KW-0963">Cytoplasm</keyword>
<dbReference type="Gene3D" id="1.10.132.20">
    <property type="entry name" value="Ribosome-recycling factor"/>
    <property type="match status" value="1"/>
</dbReference>
<evidence type="ECO:0000256" key="4">
    <source>
        <dbReference type="ARBA" id="ARBA00022917"/>
    </source>
</evidence>
<evidence type="ECO:0000259" key="6">
    <source>
        <dbReference type="Pfam" id="PF01765"/>
    </source>
</evidence>
<comment type="similarity">
    <text evidence="2 5">Belongs to the RRF family.</text>
</comment>
<evidence type="ECO:0000313" key="8">
    <source>
        <dbReference type="EMBL" id="KOY76337.1"/>
    </source>
</evidence>
<accession>A0A0C2VY50</accession>
<dbReference type="InterPro" id="IPR002661">
    <property type="entry name" value="Ribosome_recyc_fac"/>
</dbReference>
<comment type="subcellular location">
    <subcellularLocation>
        <location evidence="1 5">Cytoplasm</location>
    </subcellularLocation>
</comment>
<dbReference type="HAMAP" id="MF_00040">
    <property type="entry name" value="RRF"/>
    <property type="match status" value="1"/>
</dbReference>
<dbReference type="EMBL" id="BDDX01000001">
    <property type="protein sequence ID" value="GAT90014.1"/>
    <property type="molecule type" value="Genomic_DNA"/>
</dbReference>
<comment type="function">
    <text evidence="5">Responsible for the release of ribosomes from messenger RNA at the termination of protein biosynthesis. May increase the efficiency of translation by recycling ribosomes from one round of translation to another.</text>
</comment>
<reference evidence="11 12" key="1">
    <citation type="journal article" date="2015" name="Genome Biol. Evol.">
        <title>Functionally Structured Genomes in Lactobacillus kunkeei Colonizing the Honey Crop and Food Products of Honeybees and Stingless Bees.</title>
        <authorList>
            <person name="Tamarit D."/>
            <person name="Ellegaard K.M."/>
            <person name="Wikander J."/>
            <person name="Olofsson T."/>
            <person name="Vasquez A."/>
            <person name="Andersson S.G."/>
        </authorList>
    </citation>
    <scope>NUCLEOTIDE SEQUENCE [LARGE SCALE GENOMIC DNA]</scope>
    <source>
        <strain evidence="8 12">LAko</strain>
        <strain evidence="9 11">LAla</strain>
        <strain evidence="10 13">LMbo</strain>
    </source>
</reference>
<organism evidence="9 11">
    <name type="scientific">Apilactobacillus kunkeei</name>
    <dbReference type="NCBI Taxonomy" id="148814"/>
    <lineage>
        <taxon>Bacteria</taxon>
        <taxon>Bacillati</taxon>
        <taxon>Bacillota</taxon>
        <taxon>Bacilli</taxon>
        <taxon>Lactobacillales</taxon>
        <taxon>Lactobacillaceae</taxon>
        <taxon>Apilactobacillus</taxon>
    </lineage>
</organism>
<sequence>MATQNEILDTAKDKMQKSIASLRQELASIRAGRANASLLNGVTAEYYGAPTPLNQIASITVPEARVIMVTPYDKSALDDIEKGILEADIGINPANDGDNIRLVVPQLTEERRKEISKKVKAAGEQGKVAIRNVRREAMDAVKKGNKNDDFTDDETHALEDKVQKLTDSQIKDLDDVIAAKEKEVLNG</sequence>
<keyword evidence="4 5" id="KW-0648">Protein biosynthesis</keyword>
<dbReference type="Proteomes" id="UP000050269">
    <property type="component" value="Unassembled WGS sequence"/>
</dbReference>
<dbReference type="CDD" id="cd00520">
    <property type="entry name" value="RRF"/>
    <property type="match status" value="1"/>
</dbReference>
<dbReference type="GO" id="GO:0006415">
    <property type="term" value="P:translational termination"/>
    <property type="evidence" value="ECO:0007669"/>
    <property type="project" value="UniProtKB-UniRule"/>
</dbReference>
<dbReference type="PANTHER" id="PTHR20982">
    <property type="entry name" value="RIBOSOME RECYCLING FACTOR"/>
    <property type="match status" value="1"/>
</dbReference>
<dbReference type="Pfam" id="PF01765">
    <property type="entry name" value="RRF"/>
    <property type="match status" value="1"/>
</dbReference>
<dbReference type="InterPro" id="IPR023584">
    <property type="entry name" value="Ribosome_recyc_fac_dom"/>
</dbReference>
<keyword evidence="12" id="KW-1185">Reference proteome</keyword>
<evidence type="ECO:0000256" key="1">
    <source>
        <dbReference type="ARBA" id="ARBA00004496"/>
    </source>
</evidence>
<dbReference type="FunFam" id="1.10.132.20:FF:000001">
    <property type="entry name" value="Ribosome-recycling factor"/>
    <property type="match status" value="1"/>
</dbReference>
<name>A0A0C2VY50_9LACO</name>
<dbReference type="OrthoDB" id="9804006at2"/>
<dbReference type="FunFam" id="3.30.1360.40:FF:000001">
    <property type="entry name" value="Ribosome-recycling factor"/>
    <property type="match status" value="1"/>
</dbReference>
<dbReference type="EMBL" id="JXCY01000006">
    <property type="protein sequence ID" value="KOY76337.1"/>
    <property type="molecule type" value="Genomic_DNA"/>
</dbReference>